<comment type="caution">
    <text evidence="3">The sequence shown here is derived from an EMBL/GenBank/DDBJ whole genome shotgun (WGS) entry which is preliminary data.</text>
</comment>
<keyword evidence="2" id="KW-0560">Oxidoreductase</keyword>
<keyword evidence="4" id="KW-1185">Reference proteome</keyword>
<protein>
    <submittedName>
        <fullName evidence="3">Cytochrome P450</fullName>
    </submittedName>
</protein>
<evidence type="ECO:0000256" key="2">
    <source>
        <dbReference type="RuleBase" id="RU000461"/>
    </source>
</evidence>
<dbReference type="Pfam" id="PF00067">
    <property type="entry name" value="p450"/>
    <property type="match status" value="1"/>
</dbReference>
<gene>
    <name evidence="3" type="ORF">FHR20_000116</name>
</gene>
<dbReference type="RefSeq" id="WP_167297771.1">
    <property type="nucleotide sequence ID" value="NZ_CP170557.1"/>
</dbReference>
<dbReference type="InterPro" id="IPR002397">
    <property type="entry name" value="Cyt_P450_B"/>
</dbReference>
<dbReference type="EMBL" id="JAASQV010000001">
    <property type="protein sequence ID" value="NIJ63185.1"/>
    <property type="molecule type" value="Genomic_DNA"/>
</dbReference>
<dbReference type="InterPro" id="IPR001128">
    <property type="entry name" value="Cyt_P450"/>
</dbReference>
<dbReference type="AlphaFoldDB" id="A0A7X5UVS3"/>
<organism evidence="3 4">
    <name type="scientific">Sphingomonas leidyi</name>
    <dbReference type="NCBI Taxonomy" id="68569"/>
    <lineage>
        <taxon>Bacteria</taxon>
        <taxon>Pseudomonadati</taxon>
        <taxon>Pseudomonadota</taxon>
        <taxon>Alphaproteobacteria</taxon>
        <taxon>Sphingomonadales</taxon>
        <taxon>Sphingomonadaceae</taxon>
        <taxon>Sphingomonas</taxon>
    </lineage>
</organism>
<dbReference type="SUPFAM" id="SSF48264">
    <property type="entry name" value="Cytochrome P450"/>
    <property type="match status" value="1"/>
</dbReference>
<dbReference type="InterPro" id="IPR036396">
    <property type="entry name" value="Cyt_P450_sf"/>
</dbReference>
<keyword evidence="2" id="KW-0349">Heme</keyword>
<accession>A0A7X5UVS3</accession>
<dbReference type="Gene3D" id="1.10.630.10">
    <property type="entry name" value="Cytochrome P450"/>
    <property type="match status" value="1"/>
</dbReference>
<evidence type="ECO:0000313" key="4">
    <source>
        <dbReference type="Proteomes" id="UP000564677"/>
    </source>
</evidence>
<dbReference type="PRINTS" id="PR00359">
    <property type="entry name" value="BP450"/>
</dbReference>
<dbReference type="GO" id="GO:0005506">
    <property type="term" value="F:iron ion binding"/>
    <property type="evidence" value="ECO:0007669"/>
    <property type="project" value="InterPro"/>
</dbReference>
<dbReference type="PANTHER" id="PTHR46696">
    <property type="entry name" value="P450, PUTATIVE (EUROFUNG)-RELATED"/>
    <property type="match status" value="1"/>
</dbReference>
<dbReference type="Proteomes" id="UP000564677">
    <property type="component" value="Unassembled WGS sequence"/>
</dbReference>
<evidence type="ECO:0000313" key="3">
    <source>
        <dbReference type="EMBL" id="NIJ63185.1"/>
    </source>
</evidence>
<name>A0A7X5UVS3_9SPHN</name>
<proteinExistence type="inferred from homology"/>
<reference evidence="3 4" key="1">
    <citation type="submission" date="2020-03" db="EMBL/GenBank/DDBJ databases">
        <title>Genomic Encyclopedia of Type Strains, Phase IV (KMG-IV): sequencing the most valuable type-strain genomes for metagenomic binning, comparative biology and taxonomic classification.</title>
        <authorList>
            <person name="Goeker M."/>
        </authorList>
    </citation>
    <scope>NUCLEOTIDE SEQUENCE [LARGE SCALE GENOMIC DNA]</scope>
    <source>
        <strain evidence="3 4">DSM 4733</strain>
    </source>
</reference>
<keyword evidence="2" id="KW-0503">Monooxygenase</keyword>
<dbReference type="GO" id="GO:0020037">
    <property type="term" value="F:heme binding"/>
    <property type="evidence" value="ECO:0007669"/>
    <property type="project" value="InterPro"/>
</dbReference>
<dbReference type="PROSITE" id="PS00086">
    <property type="entry name" value="CYTOCHROME_P450"/>
    <property type="match status" value="1"/>
</dbReference>
<keyword evidence="2" id="KW-0408">Iron</keyword>
<dbReference type="GO" id="GO:0004497">
    <property type="term" value="F:monooxygenase activity"/>
    <property type="evidence" value="ECO:0007669"/>
    <property type="project" value="UniProtKB-KW"/>
</dbReference>
<dbReference type="PANTHER" id="PTHR46696:SF1">
    <property type="entry name" value="CYTOCHROME P450 YJIB-RELATED"/>
    <property type="match status" value="1"/>
</dbReference>
<dbReference type="GO" id="GO:0016705">
    <property type="term" value="F:oxidoreductase activity, acting on paired donors, with incorporation or reduction of molecular oxygen"/>
    <property type="evidence" value="ECO:0007669"/>
    <property type="project" value="InterPro"/>
</dbReference>
<comment type="similarity">
    <text evidence="1 2">Belongs to the cytochrome P450 family.</text>
</comment>
<sequence length="411" mass="44949">MNALASREVLRPGKKGLARWIEGRVFALMPYAFAFLRRWKPVAKFGGMVLTSRHDDVREVFGTDPVFGAPYKPKLDVIMGGEPFFLGMADTPLYHRDTDAMRTVVRPGDLPELAQKAEAMAEAIVAAAPGRIEMVDTLVRRVTFSLLGDYFGVPDPAGGDLRVWGTRLFEFQFADPKGDPALRADVDQIAPALRAHIDREIARRKAAPGKDDVLSRCLAQQKRGVPGFSDVEIRTNLMGFIVGGPPQPPMVVPQAMEQLLRRPAALAGAQAAARAGDDDLLWGYVQEAMRFDPLAPGLPRIVLADGVIARGTAHATAVKAGDTVLAAFASAMMDPRRLTDPARFDPHRPASDYIHFGYGLHQCFGRHINRATLHLMLKPLLKRPNLRRAPGKAGRLAKNGPFAEALTLVFD</sequence>
<keyword evidence="2" id="KW-0479">Metal-binding</keyword>
<evidence type="ECO:0000256" key="1">
    <source>
        <dbReference type="ARBA" id="ARBA00010617"/>
    </source>
</evidence>
<dbReference type="InterPro" id="IPR017972">
    <property type="entry name" value="Cyt_P450_CS"/>
</dbReference>